<accession>A0A1H6BLM0</accession>
<dbReference type="RefSeq" id="WP_093357541.1">
    <property type="nucleotide sequence ID" value="NZ_FNVB01000004.1"/>
</dbReference>
<dbReference type="InterPro" id="IPR032808">
    <property type="entry name" value="DoxX"/>
</dbReference>
<keyword evidence="11" id="KW-1185">Reference proteome</keyword>
<dbReference type="Proteomes" id="UP000236729">
    <property type="component" value="Unassembled WGS sequence"/>
</dbReference>
<proteinExistence type="inferred from homology"/>
<feature type="transmembrane region" description="Helical" evidence="8">
    <location>
        <begin position="149"/>
        <end position="177"/>
    </location>
</feature>
<dbReference type="AlphaFoldDB" id="A0A1H6BLM0"/>
<evidence type="ECO:0000313" key="12">
    <source>
        <dbReference type="Proteomes" id="UP000236729"/>
    </source>
</evidence>
<reference evidence="9" key="1">
    <citation type="submission" date="2016-10" db="EMBL/GenBank/DDBJ databases">
        <authorList>
            <person name="de Groot N.N."/>
        </authorList>
    </citation>
    <scope>NUCLEOTIDE SEQUENCE [LARGE SCALE GENOMIC DNA]</scope>
    <source>
        <strain evidence="9">ATCC 20501</strain>
    </source>
</reference>
<dbReference type="EMBL" id="FNVB01000004">
    <property type="protein sequence ID" value="SEG61345.1"/>
    <property type="molecule type" value="Genomic_DNA"/>
</dbReference>
<evidence type="ECO:0000313" key="11">
    <source>
        <dbReference type="Proteomes" id="UP000199690"/>
    </source>
</evidence>
<keyword evidence="3" id="KW-1003">Cell membrane</keyword>
<feature type="transmembrane region" description="Helical" evidence="8">
    <location>
        <begin position="226"/>
        <end position="246"/>
    </location>
</feature>
<evidence type="ECO:0000256" key="1">
    <source>
        <dbReference type="ARBA" id="ARBA00004651"/>
    </source>
</evidence>
<feature type="region of interest" description="Disordered" evidence="7">
    <location>
        <begin position="1"/>
        <end position="49"/>
    </location>
</feature>
<evidence type="ECO:0000256" key="6">
    <source>
        <dbReference type="ARBA" id="ARBA00023136"/>
    </source>
</evidence>
<accession>A0A1I2E1M8</accession>
<feature type="transmembrane region" description="Helical" evidence="8">
    <location>
        <begin position="184"/>
        <end position="206"/>
    </location>
</feature>
<evidence type="ECO:0000313" key="9">
    <source>
        <dbReference type="EMBL" id="SEG61345.1"/>
    </source>
</evidence>
<comment type="similarity">
    <text evidence="2">Belongs to the DoxX family.</text>
</comment>
<keyword evidence="6 8" id="KW-0472">Membrane</keyword>
<feature type="transmembrane region" description="Helical" evidence="8">
    <location>
        <begin position="92"/>
        <end position="110"/>
    </location>
</feature>
<dbReference type="PANTHER" id="PTHR33452">
    <property type="entry name" value="OXIDOREDUCTASE CATD-RELATED"/>
    <property type="match status" value="1"/>
</dbReference>
<evidence type="ECO:0000256" key="7">
    <source>
        <dbReference type="SAM" id="MobiDB-lite"/>
    </source>
</evidence>
<evidence type="ECO:0000313" key="10">
    <source>
        <dbReference type="EMBL" id="SFE86842.1"/>
    </source>
</evidence>
<reference evidence="11 12" key="2">
    <citation type="submission" date="2016-10" db="EMBL/GenBank/DDBJ databases">
        <authorList>
            <person name="Varghese N."/>
            <person name="Submissions S."/>
        </authorList>
    </citation>
    <scope>NUCLEOTIDE SEQUENCE [LARGE SCALE GENOMIC DNA]</scope>
    <source>
        <strain evidence="12">ATCC 20501</strain>
        <strain evidence="10 11">CGMCC 4.3529</strain>
    </source>
</reference>
<feature type="compositionally biased region" description="Low complexity" evidence="7">
    <location>
        <begin position="21"/>
        <end position="45"/>
    </location>
</feature>
<protein>
    <submittedName>
        <fullName evidence="9 10">Oxidoreductase</fullName>
    </submittedName>
</protein>
<evidence type="ECO:0000256" key="4">
    <source>
        <dbReference type="ARBA" id="ARBA00022692"/>
    </source>
</evidence>
<evidence type="ECO:0000256" key="8">
    <source>
        <dbReference type="SAM" id="Phobius"/>
    </source>
</evidence>
<comment type="subcellular location">
    <subcellularLocation>
        <location evidence="1">Cell membrane</location>
        <topology evidence="1">Multi-pass membrane protein</topology>
    </subcellularLocation>
</comment>
<dbReference type="GO" id="GO:0005886">
    <property type="term" value="C:plasma membrane"/>
    <property type="evidence" value="ECO:0007669"/>
    <property type="project" value="UniProtKB-SubCell"/>
</dbReference>
<gene>
    <name evidence="9" type="ORF">SAMN02982929_02669</name>
    <name evidence="10" type="ORF">SAMN05216506_11596</name>
</gene>
<keyword evidence="5 8" id="KW-1133">Transmembrane helix</keyword>
<evidence type="ECO:0000256" key="5">
    <source>
        <dbReference type="ARBA" id="ARBA00022989"/>
    </source>
</evidence>
<name>A0A1H6BLM0_9PSEU</name>
<dbReference type="InterPro" id="IPR051907">
    <property type="entry name" value="DoxX-like_oxidoreductase"/>
</dbReference>
<evidence type="ECO:0000256" key="2">
    <source>
        <dbReference type="ARBA" id="ARBA00006679"/>
    </source>
</evidence>
<dbReference type="Pfam" id="PF07681">
    <property type="entry name" value="DoxX"/>
    <property type="match status" value="1"/>
</dbReference>
<organism evidence="9 12">
    <name type="scientific">Saccharopolyspora kobensis</name>
    <dbReference type="NCBI Taxonomy" id="146035"/>
    <lineage>
        <taxon>Bacteria</taxon>
        <taxon>Bacillati</taxon>
        <taxon>Actinomycetota</taxon>
        <taxon>Actinomycetes</taxon>
        <taxon>Pseudonocardiales</taxon>
        <taxon>Pseudonocardiaceae</taxon>
        <taxon>Saccharopolyspora</taxon>
    </lineage>
</organism>
<dbReference type="EMBL" id="FOME01000015">
    <property type="protein sequence ID" value="SFE86842.1"/>
    <property type="molecule type" value="Genomic_DNA"/>
</dbReference>
<evidence type="ECO:0000256" key="3">
    <source>
        <dbReference type="ARBA" id="ARBA00022475"/>
    </source>
</evidence>
<keyword evidence="4 8" id="KW-0812">Transmembrane</keyword>
<dbReference type="Proteomes" id="UP000199690">
    <property type="component" value="Unassembled WGS sequence"/>
</dbReference>
<sequence length="249" mass="25930">MRTHDDRPGGAGGYPDDRSYGAHAQQPGAGAQGARSTQSLGSSKYDYYDDDDGYSDAEATSLVDPGGREEEAYYDDLGRTRKPFGWSGSTDLGLLILRLSLGGLFLVHGAQKLFGVLGGPGPEGFAQALAKMGFQQSAMLSLVTGATELGAGALLVLGLFTPLAAAGVVGVMANAIFLKLGAGFFNATGGFEFEATLLVLGLGLMFTGPGRVALDYGRVWFRRPLTFGFISLIIAAGAAVAVLLLFHRP</sequence>
<dbReference type="PANTHER" id="PTHR33452:SF1">
    <property type="entry name" value="INNER MEMBRANE PROTEIN YPHA-RELATED"/>
    <property type="match status" value="1"/>
</dbReference>